<feature type="domain" description="OmpR/PhoB-type" evidence="4">
    <location>
        <begin position="1"/>
        <end position="103"/>
    </location>
</feature>
<evidence type="ECO:0000256" key="1">
    <source>
        <dbReference type="ARBA" id="ARBA00023125"/>
    </source>
</evidence>
<evidence type="ECO:0000259" key="4">
    <source>
        <dbReference type="PROSITE" id="PS51755"/>
    </source>
</evidence>
<dbReference type="SMART" id="SM00862">
    <property type="entry name" value="Trans_reg_C"/>
    <property type="match status" value="1"/>
</dbReference>
<dbReference type="HOGENOM" id="CLU_075545_1_1_6"/>
<keyword evidence="3" id="KW-0812">Transmembrane</keyword>
<dbReference type="PROSITE" id="PS51755">
    <property type="entry name" value="OMPR_PHOB"/>
    <property type="match status" value="1"/>
</dbReference>
<keyword evidence="1 2" id="KW-0238">DNA-binding</keyword>
<dbReference type="InterPro" id="IPR036388">
    <property type="entry name" value="WH-like_DNA-bd_sf"/>
</dbReference>
<dbReference type="Pfam" id="PF00486">
    <property type="entry name" value="Trans_reg_C"/>
    <property type="match status" value="1"/>
</dbReference>
<dbReference type="OrthoDB" id="6465260at2"/>
<proteinExistence type="predicted"/>
<evidence type="ECO:0000256" key="2">
    <source>
        <dbReference type="PROSITE-ProRule" id="PRU01091"/>
    </source>
</evidence>
<dbReference type="EMBL" id="CP000826">
    <property type="protein sequence ID" value="ABV43228.1"/>
    <property type="molecule type" value="Genomic_DNA"/>
</dbReference>
<dbReference type="GO" id="GO:0006355">
    <property type="term" value="P:regulation of DNA-templated transcription"/>
    <property type="evidence" value="ECO:0007669"/>
    <property type="project" value="InterPro"/>
</dbReference>
<accession>A8GJD8</accession>
<reference evidence="5" key="1">
    <citation type="submission" date="2007-09" db="EMBL/GenBank/DDBJ databases">
        <title>Complete sequence of chromosome of Serratia proteamaculans 568.</title>
        <authorList>
            <consortium name="US DOE Joint Genome Institute"/>
            <person name="Copeland A."/>
            <person name="Lucas S."/>
            <person name="Lapidus A."/>
            <person name="Barry K."/>
            <person name="Glavina del Rio T."/>
            <person name="Dalin E."/>
            <person name="Tice H."/>
            <person name="Pitluck S."/>
            <person name="Chain P."/>
            <person name="Malfatti S."/>
            <person name="Shin M."/>
            <person name="Vergez L."/>
            <person name="Schmutz J."/>
            <person name="Larimer F."/>
            <person name="Land M."/>
            <person name="Hauser L."/>
            <person name="Kyrpides N."/>
            <person name="Kim E."/>
            <person name="Taghavi S."/>
            <person name="Newman L."/>
            <person name="Vangronsveld J."/>
            <person name="van der Lelie D."/>
            <person name="Richardson P."/>
        </authorList>
    </citation>
    <scope>NUCLEOTIDE SEQUENCE [LARGE SCALE GENOMIC DNA]</scope>
    <source>
        <strain evidence="5">568</strain>
    </source>
</reference>
<dbReference type="STRING" id="399741.Spro_4134"/>
<feature type="transmembrane region" description="Helical" evidence="3">
    <location>
        <begin position="153"/>
        <end position="174"/>
    </location>
</feature>
<organism evidence="5">
    <name type="scientific">Serratia proteamaculans (strain 568)</name>
    <dbReference type="NCBI Taxonomy" id="399741"/>
    <lineage>
        <taxon>Bacteria</taxon>
        <taxon>Pseudomonadati</taxon>
        <taxon>Pseudomonadota</taxon>
        <taxon>Gammaproteobacteria</taxon>
        <taxon>Enterobacterales</taxon>
        <taxon>Yersiniaceae</taxon>
        <taxon>Serratia</taxon>
    </lineage>
</organism>
<gene>
    <name evidence="5" type="ordered locus">Spro_4134</name>
</gene>
<dbReference type="Gene3D" id="1.10.10.10">
    <property type="entry name" value="Winged helix-like DNA-binding domain superfamily/Winged helix DNA-binding domain"/>
    <property type="match status" value="1"/>
</dbReference>
<evidence type="ECO:0000256" key="3">
    <source>
        <dbReference type="SAM" id="Phobius"/>
    </source>
</evidence>
<dbReference type="InterPro" id="IPR016032">
    <property type="entry name" value="Sig_transdc_resp-reg_C-effctor"/>
</dbReference>
<evidence type="ECO:0000313" key="5">
    <source>
        <dbReference type="EMBL" id="ABV43228.1"/>
    </source>
</evidence>
<dbReference type="KEGG" id="spe:Spro_4134"/>
<feature type="DNA-binding region" description="OmpR/PhoB-type" evidence="2">
    <location>
        <begin position="1"/>
        <end position="103"/>
    </location>
</feature>
<keyword evidence="3" id="KW-1133">Transmembrane helix</keyword>
<sequence length="267" mass="30575">MEFIINRVLKYNSSDGTLICPDNSVDMITLTRVANELLFLFINNNHISLRRDDILNELWGKRGLSASSNNLNNYVSMLRRALEQCGFAGLITTIPKYGFIFEADVVVVATNALSEDTDQTDENEALASLVFNNEEKKINPKVRYFSSVTLKTAFVFMVIIMMLFSSQIYDYFYLKSNRTEVFSMGKCTFYLIDDKIGGRVEEDVIHNMKVAAKKEKINCDVKSNVYYVSEALLDSLGKKYVSRSLMYCPYGNKLPCENYHISIYDEK</sequence>
<dbReference type="GO" id="GO:0000160">
    <property type="term" value="P:phosphorelay signal transduction system"/>
    <property type="evidence" value="ECO:0007669"/>
    <property type="project" value="InterPro"/>
</dbReference>
<dbReference type="GO" id="GO:0003677">
    <property type="term" value="F:DNA binding"/>
    <property type="evidence" value="ECO:0007669"/>
    <property type="project" value="UniProtKB-UniRule"/>
</dbReference>
<dbReference type="InterPro" id="IPR001867">
    <property type="entry name" value="OmpR/PhoB-type_DNA-bd"/>
</dbReference>
<dbReference type="SUPFAM" id="SSF46894">
    <property type="entry name" value="C-terminal effector domain of the bipartite response regulators"/>
    <property type="match status" value="1"/>
</dbReference>
<dbReference type="AlphaFoldDB" id="A8GJD8"/>
<keyword evidence="3" id="KW-0472">Membrane</keyword>
<dbReference type="CDD" id="cd00383">
    <property type="entry name" value="trans_reg_C"/>
    <property type="match status" value="1"/>
</dbReference>
<protein>
    <submittedName>
        <fullName evidence="5">Transcriptional regulator, CadC</fullName>
    </submittedName>
</protein>
<dbReference type="eggNOG" id="COG3710">
    <property type="taxonomic scope" value="Bacteria"/>
</dbReference>
<name>A8GJD8_SERP5</name>